<dbReference type="Pfam" id="PF04461">
    <property type="entry name" value="YajQ"/>
    <property type="match status" value="1"/>
</dbReference>
<dbReference type="InterPro" id="IPR007551">
    <property type="entry name" value="YajQ/Smlt4090-like"/>
</dbReference>
<keyword evidence="5" id="KW-1185">Reference proteome</keyword>
<proteinExistence type="inferred from homology"/>
<protein>
    <recommendedName>
        <fullName evidence="3">Nucleotide-binding protein WAE96_11960</fullName>
    </recommendedName>
</protein>
<gene>
    <name evidence="4" type="ORF">WAE96_11960</name>
</gene>
<dbReference type="Gene3D" id="3.30.70.860">
    <property type="match status" value="1"/>
</dbReference>
<accession>A0ABU8ETT9</accession>
<reference evidence="4 5" key="1">
    <citation type="submission" date="2023-12" db="EMBL/GenBank/DDBJ databases">
        <title>Friends and Foes: Symbiotic and Algicidal bacterial influence on Karenia brevis blooms.</title>
        <authorList>
            <person name="Fei C."/>
            <person name="Mohamed A.R."/>
            <person name="Booker A."/>
            <person name="Arshad M."/>
            <person name="Klass S."/>
            <person name="Ahn S."/>
            <person name="Gilbert P.M."/>
            <person name="Heil C.A."/>
            <person name="Martinez J.M."/>
            <person name="Amin S.A."/>
        </authorList>
    </citation>
    <scope>NUCLEOTIDE SEQUENCE [LARGE SCALE GENOMIC DNA]</scope>
    <source>
        <strain evidence="4 5">CE15</strain>
    </source>
</reference>
<comment type="similarity">
    <text evidence="2 3">Belongs to the YajQ family.</text>
</comment>
<dbReference type="EMBL" id="JBAWKS010000001">
    <property type="protein sequence ID" value="MEI4550381.1"/>
    <property type="molecule type" value="Genomic_DNA"/>
</dbReference>
<dbReference type="PANTHER" id="PTHR30476:SF0">
    <property type="entry name" value="UPF0234 PROTEIN YAJQ"/>
    <property type="match status" value="1"/>
</dbReference>
<keyword evidence="1 3" id="KW-0547">Nucleotide-binding</keyword>
<dbReference type="Proteomes" id="UP001382455">
    <property type="component" value="Unassembled WGS sequence"/>
</dbReference>
<comment type="caution">
    <text evidence="4">The sequence shown here is derived from an EMBL/GenBank/DDBJ whole genome shotgun (WGS) entry which is preliminary data.</text>
</comment>
<dbReference type="InterPro" id="IPR035571">
    <property type="entry name" value="UPF0234-like_C"/>
</dbReference>
<evidence type="ECO:0000313" key="5">
    <source>
        <dbReference type="Proteomes" id="UP001382455"/>
    </source>
</evidence>
<dbReference type="HAMAP" id="MF_00632">
    <property type="entry name" value="UPF0234"/>
    <property type="match status" value="1"/>
</dbReference>
<dbReference type="InterPro" id="IPR036183">
    <property type="entry name" value="YajQ-like_sf"/>
</dbReference>
<dbReference type="NCBIfam" id="NF003819">
    <property type="entry name" value="PRK05412.1"/>
    <property type="match status" value="1"/>
</dbReference>
<organism evidence="4 5">
    <name type="scientific">Pseudoalteromonas spongiae</name>
    <dbReference type="NCBI Taxonomy" id="298657"/>
    <lineage>
        <taxon>Bacteria</taxon>
        <taxon>Pseudomonadati</taxon>
        <taxon>Pseudomonadota</taxon>
        <taxon>Gammaproteobacteria</taxon>
        <taxon>Alteromonadales</taxon>
        <taxon>Pseudoalteromonadaceae</taxon>
        <taxon>Pseudoalteromonas</taxon>
    </lineage>
</organism>
<name>A0ABU8ETT9_9GAMM</name>
<sequence length="160" mass="18268">MPSFDIVSEVEMTEAKNAIDNSNRELDTRYDFRGVEASFEFGKEIITMKADSDFQLNQMFDILAAKAVKRGLDVKSFEVKDVVHTGKTYSQQVFIKQGIEKDIAKKIVKLIKDSKVKVQAAIQGEEVRVTGKKRDDLQAIMQLVREAELGQPFQFKNFRD</sequence>
<dbReference type="InterPro" id="IPR035570">
    <property type="entry name" value="UPF0234_N"/>
</dbReference>
<dbReference type="Gene3D" id="3.30.70.990">
    <property type="entry name" value="YajQ-like, domain 2"/>
    <property type="match status" value="1"/>
</dbReference>
<dbReference type="SUPFAM" id="SSF89963">
    <property type="entry name" value="YajQ-like"/>
    <property type="match status" value="2"/>
</dbReference>
<comment type="function">
    <text evidence="3">Nucleotide-binding protein.</text>
</comment>
<dbReference type="CDD" id="cd11740">
    <property type="entry name" value="YajQ_like"/>
    <property type="match status" value="1"/>
</dbReference>
<evidence type="ECO:0000313" key="4">
    <source>
        <dbReference type="EMBL" id="MEI4550381.1"/>
    </source>
</evidence>
<dbReference type="RefSeq" id="WP_336435597.1">
    <property type="nucleotide sequence ID" value="NZ_JBAWKS010000001.1"/>
</dbReference>
<evidence type="ECO:0000256" key="2">
    <source>
        <dbReference type="ARBA" id="ARBA00093450"/>
    </source>
</evidence>
<evidence type="ECO:0000256" key="3">
    <source>
        <dbReference type="HAMAP-Rule" id="MF_00632"/>
    </source>
</evidence>
<dbReference type="PANTHER" id="PTHR30476">
    <property type="entry name" value="UPF0234 PROTEIN YAJQ"/>
    <property type="match status" value="1"/>
</dbReference>
<evidence type="ECO:0000256" key="1">
    <source>
        <dbReference type="ARBA" id="ARBA00022741"/>
    </source>
</evidence>